<gene>
    <name evidence="1" type="ORF">ACFSM5_17265</name>
</gene>
<organism evidence="1 2">
    <name type="scientific">Lacibacterium aquatile</name>
    <dbReference type="NCBI Taxonomy" id="1168082"/>
    <lineage>
        <taxon>Bacteria</taxon>
        <taxon>Pseudomonadati</taxon>
        <taxon>Pseudomonadota</taxon>
        <taxon>Alphaproteobacteria</taxon>
        <taxon>Rhodospirillales</taxon>
        <taxon>Rhodospirillaceae</taxon>
    </lineage>
</organism>
<keyword evidence="2" id="KW-1185">Reference proteome</keyword>
<dbReference type="Proteomes" id="UP001597295">
    <property type="component" value="Unassembled WGS sequence"/>
</dbReference>
<name>A0ABW5DU37_9PROT</name>
<dbReference type="RefSeq" id="WP_379877769.1">
    <property type="nucleotide sequence ID" value="NZ_JBHUIP010000014.1"/>
</dbReference>
<comment type="caution">
    <text evidence="1">The sequence shown here is derived from an EMBL/GenBank/DDBJ whole genome shotgun (WGS) entry which is preliminary data.</text>
</comment>
<sequence length="417" mass="45885">MADADRPLVEIERLSIGYMFGKAGDTTIPAPLKLLAVSAFARLNDKRDRTEPINLEFYQGHVPAIQAEGHRILVSAGALALFTSSEDFAQLLAVEIALIDMGLADLRFRVPVLARELAKVKGIDPRLAMRMAEILVHYKHIPAQEQACVLVRRAGFHCEDPQAGSVLSLLLPAKSIVLNGRFEMDRIRLEPPPSIAPVNVRFSNHEPAWVQATDGMRIGAGSDEFAGRFKELIHRQGGVRFKLPGVRGAFHIGRGLALELVDGTQGYLAAAASGELMPLAILGDDIEQGQVDLSAEVSVQWAAALVGQKRILIARWVRGSLTYEVLLRGGLPTVSLLSRATDIFKTVSLGNIREISPERFLSVKQVASRDEAAKLAWAMNVPTAFEGQSQKFLFFMLNNIEKMEDLPDRPQLIRYVR</sequence>
<proteinExistence type="predicted"/>
<reference evidence="2" key="1">
    <citation type="journal article" date="2019" name="Int. J. Syst. Evol. Microbiol.">
        <title>The Global Catalogue of Microorganisms (GCM) 10K type strain sequencing project: providing services to taxonomists for standard genome sequencing and annotation.</title>
        <authorList>
            <consortium name="The Broad Institute Genomics Platform"/>
            <consortium name="The Broad Institute Genome Sequencing Center for Infectious Disease"/>
            <person name="Wu L."/>
            <person name="Ma J."/>
        </authorList>
    </citation>
    <scope>NUCLEOTIDE SEQUENCE [LARGE SCALE GENOMIC DNA]</scope>
    <source>
        <strain evidence="2">CGMCC 1.19062</strain>
    </source>
</reference>
<protein>
    <submittedName>
        <fullName evidence="1">Uncharacterized protein</fullName>
    </submittedName>
</protein>
<evidence type="ECO:0000313" key="1">
    <source>
        <dbReference type="EMBL" id="MFD2264658.1"/>
    </source>
</evidence>
<dbReference type="EMBL" id="JBHUIP010000014">
    <property type="protein sequence ID" value="MFD2264658.1"/>
    <property type="molecule type" value="Genomic_DNA"/>
</dbReference>
<accession>A0ABW5DU37</accession>
<evidence type="ECO:0000313" key="2">
    <source>
        <dbReference type="Proteomes" id="UP001597295"/>
    </source>
</evidence>